<gene>
    <name evidence="2" type="ORF">ALC53_06047</name>
</gene>
<sequence length="228" mass="25577">MTGSKGYAATGERERERGRSGRDGRALKERKRGLDDDDDSGVNTARSSGQSATKAPKEKSHLSLLRLFSRPLVPLFRWEARARVWVHRIRSSGGGGVGVRIGRKEVGDGTRDTSLGREREGQREWGMHGLPSYLRAPPSPHPVNVDIHHKSIHTVSDRDEENTHPAQGVAARSQKRRAFIFCPFELVMFRSNGDITMEWEPIANRSTLRCLVFASLVKIRLRRSCAVE</sequence>
<accession>A0A195BGA4</accession>
<evidence type="ECO:0000313" key="3">
    <source>
        <dbReference type="Proteomes" id="UP000078540"/>
    </source>
</evidence>
<organism evidence="2 3">
    <name type="scientific">Atta colombica</name>
    <dbReference type="NCBI Taxonomy" id="520822"/>
    <lineage>
        <taxon>Eukaryota</taxon>
        <taxon>Metazoa</taxon>
        <taxon>Ecdysozoa</taxon>
        <taxon>Arthropoda</taxon>
        <taxon>Hexapoda</taxon>
        <taxon>Insecta</taxon>
        <taxon>Pterygota</taxon>
        <taxon>Neoptera</taxon>
        <taxon>Endopterygota</taxon>
        <taxon>Hymenoptera</taxon>
        <taxon>Apocrita</taxon>
        <taxon>Aculeata</taxon>
        <taxon>Formicoidea</taxon>
        <taxon>Formicidae</taxon>
        <taxon>Myrmicinae</taxon>
        <taxon>Atta</taxon>
    </lineage>
</organism>
<feature type="compositionally biased region" description="Basic and acidic residues" evidence="1">
    <location>
        <begin position="11"/>
        <end position="27"/>
    </location>
</feature>
<dbReference type="Proteomes" id="UP000078540">
    <property type="component" value="Unassembled WGS sequence"/>
</dbReference>
<name>A0A195BGA4_9HYME</name>
<proteinExistence type="predicted"/>
<feature type="region of interest" description="Disordered" evidence="1">
    <location>
        <begin position="100"/>
        <end position="121"/>
    </location>
</feature>
<feature type="compositionally biased region" description="Polar residues" evidence="1">
    <location>
        <begin position="41"/>
        <end position="53"/>
    </location>
</feature>
<evidence type="ECO:0000313" key="2">
    <source>
        <dbReference type="EMBL" id="KYM83645.1"/>
    </source>
</evidence>
<dbReference type="EMBL" id="KQ976488">
    <property type="protein sequence ID" value="KYM83645.1"/>
    <property type="molecule type" value="Genomic_DNA"/>
</dbReference>
<dbReference type="AlphaFoldDB" id="A0A195BGA4"/>
<keyword evidence="3" id="KW-1185">Reference proteome</keyword>
<protein>
    <submittedName>
        <fullName evidence="2">Uncharacterized protein</fullName>
    </submittedName>
</protein>
<feature type="region of interest" description="Disordered" evidence="1">
    <location>
        <begin position="1"/>
        <end position="59"/>
    </location>
</feature>
<feature type="compositionally biased region" description="Basic and acidic residues" evidence="1">
    <location>
        <begin position="102"/>
        <end position="121"/>
    </location>
</feature>
<reference evidence="2 3" key="1">
    <citation type="submission" date="2015-09" db="EMBL/GenBank/DDBJ databases">
        <title>Atta colombica WGS genome.</title>
        <authorList>
            <person name="Nygaard S."/>
            <person name="Hu H."/>
            <person name="Boomsma J."/>
            <person name="Zhang G."/>
        </authorList>
    </citation>
    <scope>NUCLEOTIDE SEQUENCE [LARGE SCALE GENOMIC DNA]</scope>
    <source>
        <strain evidence="2">Treedump-2</strain>
        <tissue evidence="2">Whole body</tissue>
    </source>
</reference>
<evidence type="ECO:0000256" key="1">
    <source>
        <dbReference type="SAM" id="MobiDB-lite"/>
    </source>
</evidence>